<evidence type="ECO:0000256" key="6">
    <source>
        <dbReference type="ARBA" id="ARBA00023136"/>
    </source>
</evidence>
<dbReference type="eggNOG" id="COG0395">
    <property type="taxonomic scope" value="Bacteria"/>
</dbReference>
<gene>
    <name evidence="9" type="ordered locus">Trad_2443</name>
</gene>
<keyword evidence="10" id="KW-1185">Reference proteome</keyword>
<dbReference type="Gene3D" id="1.10.3720.10">
    <property type="entry name" value="MetI-like"/>
    <property type="match status" value="1"/>
</dbReference>
<dbReference type="STRING" id="649638.Trad_2443"/>
<dbReference type="InterPro" id="IPR000515">
    <property type="entry name" value="MetI-like"/>
</dbReference>
<feature type="domain" description="ABC transmembrane type-1" evidence="8">
    <location>
        <begin position="89"/>
        <end position="291"/>
    </location>
</feature>
<dbReference type="GO" id="GO:0005886">
    <property type="term" value="C:plasma membrane"/>
    <property type="evidence" value="ECO:0007669"/>
    <property type="project" value="UniProtKB-SubCell"/>
</dbReference>
<evidence type="ECO:0000313" key="10">
    <source>
        <dbReference type="Proteomes" id="UP000000379"/>
    </source>
</evidence>
<evidence type="ECO:0000256" key="7">
    <source>
        <dbReference type="RuleBase" id="RU363032"/>
    </source>
</evidence>
<dbReference type="SUPFAM" id="SSF161098">
    <property type="entry name" value="MetI-like"/>
    <property type="match status" value="1"/>
</dbReference>
<dbReference type="OrthoDB" id="9794684at2"/>
<feature type="transmembrane region" description="Helical" evidence="7">
    <location>
        <begin position="30"/>
        <end position="51"/>
    </location>
</feature>
<dbReference type="RefSeq" id="WP_013178914.1">
    <property type="nucleotide sequence ID" value="NC_014221.1"/>
</dbReference>
<dbReference type="PANTHER" id="PTHR43744:SF12">
    <property type="entry name" value="ABC TRANSPORTER PERMEASE PROTEIN MG189-RELATED"/>
    <property type="match status" value="1"/>
</dbReference>
<evidence type="ECO:0000313" key="9">
    <source>
        <dbReference type="EMBL" id="ADI15552.1"/>
    </source>
</evidence>
<keyword evidence="6 7" id="KW-0472">Membrane</keyword>
<dbReference type="Proteomes" id="UP000000379">
    <property type="component" value="Chromosome"/>
</dbReference>
<keyword evidence="4 7" id="KW-0812">Transmembrane</keyword>
<comment type="subcellular location">
    <subcellularLocation>
        <location evidence="1 7">Cell membrane</location>
        <topology evidence="1 7">Multi-pass membrane protein</topology>
    </subcellularLocation>
</comment>
<feature type="transmembrane region" description="Helical" evidence="7">
    <location>
        <begin position="210"/>
        <end position="235"/>
    </location>
</feature>
<dbReference type="PROSITE" id="PS50928">
    <property type="entry name" value="ABC_TM1"/>
    <property type="match status" value="1"/>
</dbReference>
<feature type="transmembrane region" description="Helical" evidence="7">
    <location>
        <begin position="269"/>
        <end position="291"/>
    </location>
</feature>
<dbReference type="EMBL" id="CP002049">
    <property type="protein sequence ID" value="ADI15552.1"/>
    <property type="molecule type" value="Genomic_DNA"/>
</dbReference>
<feature type="transmembrane region" description="Helical" evidence="7">
    <location>
        <begin position="169"/>
        <end position="189"/>
    </location>
</feature>
<dbReference type="HOGENOM" id="CLU_016047_1_1_0"/>
<reference evidence="9 10" key="2">
    <citation type="journal article" date="2011" name="Stand. Genomic Sci.">
        <title>Complete genome sequence of Truepera radiovictrix type strain (RQ-24).</title>
        <authorList>
            <person name="Ivanova N."/>
            <person name="Rohde C."/>
            <person name="Munk C."/>
            <person name="Nolan M."/>
            <person name="Lucas S."/>
            <person name="Del Rio T.G."/>
            <person name="Tice H."/>
            <person name="Deshpande S."/>
            <person name="Cheng J.F."/>
            <person name="Tapia R."/>
            <person name="Han C."/>
            <person name="Goodwin L."/>
            <person name="Pitluck S."/>
            <person name="Liolios K."/>
            <person name="Mavromatis K."/>
            <person name="Mikhailova N."/>
            <person name="Pati A."/>
            <person name="Chen A."/>
            <person name="Palaniappan K."/>
            <person name="Land M."/>
            <person name="Hauser L."/>
            <person name="Chang Y.J."/>
            <person name="Jeffries C.D."/>
            <person name="Brambilla E."/>
            <person name="Rohde M."/>
            <person name="Goker M."/>
            <person name="Tindall B.J."/>
            <person name="Woyke T."/>
            <person name="Bristow J."/>
            <person name="Eisen J.A."/>
            <person name="Markowitz V."/>
            <person name="Hugenholtz P."/>
            <person name="Kyrpides N.C."/>
            <person name="Klenk H.P."/>
            <person name="Lapidus A."/>
        </authorList>
    </citation>
    <scope>NUCLEOTIDE SEQUENCE [LARGE SCALE GENOMIC DNA]</scope>
    <source>
        <strain evidence="10">DSM 17093 / CIP 108686 / LMG 22925 / RQ-24</strain>
    </source>
</reference>
<keyword evidence="2 7" id="KW-0813">Transport</keyword>
<accession>D7CT89</accession>
<evidence type="ECO:0000256" key="3">
    <source>
        <dbReference type="ARBA" id="ARBA00022475"/>
    </source>
</evidence>
<dbReference type="GO" id="GO:0055085">
    <property type="term" value="P:transmembrane transport"/>
    <property type="evidence" value="ECO:0007669"/>
    <property type="project" value="InterPro"/>
</dbReference>
<evidence type="ECO:0000256" key="1">
    <source>
        <dbReference type="ARBA" id="ARBA00004651"/>
    </source>
</evidence>
<dbReference type="InterPro" id="IPR035906">
    <property type="entry name" value="MetI-like_sf"/>
</dbReference>
<dbReference type="AlphaFoldDB" id="D7CT89"/>
<reference evidence="10" key="1">
    <citation type="submission" date="2010-05" db="EMBL/GenBank/DDBJ databases">
        <title>The complete genome of Truepera radiovictris DSM 17093.</title>
        <authorList>
            <consortium name="US DOE Joint Genome Institute (JGI-PGF)"/>
            <person name="Lucas S."/>
            <person name="Copeland A."/>
            <person name="Lapidus A."/>
            <person name="Glavina del Rio T."/>
            <person name="Dalin E."/>
            <person name="Tice H."/>
            <person name="Bruce D."/>
            <person name="Goodwin L."/>
            <person name="Pitluck S."/>
            <person name="Kyrpides N."/>
            <person name="Mavromatis K."/>
            <person name="Ovchinnikova G."/>
            <person name="Munk A.C."/>
            <person name="Detter J.C."/>
            <person name="Han C."/>
            <person name="Tapia R."/>
            <person name="Land M."/>
            <person name="Hauser L."/>
            <person name="Markowitz V."/>
            <person name="Cheng J.-F."/>
            <person name="Hugenholtz P."/>
            <person name="Woyke T."/>
            <person name="Wu D."/>
            <person name="Tindall B."/>
            <person name="Pomrenke H.G."/>
            <person name="Brambilla E."/>
            <person name="Klenk H.-P."/>
            <person name="Eisen J.A."/>
        </authorList>
    </citation>
    <scope>NUCLEOTIDE SEQUENCE [LARGE SCALE GENOMIC DNA]</scope>
    <source>
        <strain evidence="10">DSM 17093 / CIP 108686 / LMG 22925 / RQ-24</strain>
    </source>
</reference>
<proteinExistence type="inferred from homology"/>
<comment type="similarity">
    <text evidence="7">Belongs to the binding-protein-dependent transport system permease family.</text>
</comment>
<organism evidence="9 10">
    <name type="scientific">Truepera radiovictrix (strain DSM 17093 / CIP 108686 / LMG 22925 / RQ-24)</name>
    <dbReference type="NCBI Taxonomy" id="649638"/>
    <lineage>
        <taxon>Bacteria</taxon>
        <taxon>Thermotogati</taxon>
        <taxon>Deinococcota</taxon>
        <taxon>Deinococci</taxon>
        <taxon>Trueperales</taxon>
        <taxon>Trueperaceae</taxon>
        <taxon>Truepera</taxon>
    </lineage>
</organism>
<dbReference type="KEGG" id="tra:Trad_2443"/>
<evidence type="ECO:0000256" key="2">
    <source>
        <dbReference type="ARBA" id="ARBA00022448"/>
    </source>
</evidence>
<evidence type="ECO:0000256" key="4">
    <source>
        <dbReference type="ARBA" id="ARBA00022692"/>
    </source>
</evidence>
<feature type="transmembrane region" description="Helical" evidence="7">
    <location>
        <begin position="93"/>
        <end position="114"/>
    </location>
</feature>
<feature type="transmembrane region" description="Helical" evidence="7">
    <location>
        <begin position="126"/>
        <end position="149"/>
    </location>
</feature>
<evidence type="ECO:0000259" key="8">
    <source>
        <dbReference type="PROSITE" id="PS50928"/>
    </source>
</evidence>
<sequence>MALFRPVARRVAAERAHPQPPRLRLSLGRAVAWLLLAGIAFLFLVPLLWMISTSLKTPADLVGNRWIPSEVAWENYRYAFAFGMWVRWTVNTLIITFVGVVGMVLSCALVAYAFARLRWPGRDLMFGLVLATMMLPGVVTLIPQFILFAHLPAFGLQGSSNWVNTFLPLVAPPILAGSSFNIFLLRQFMRGVPMELSESAKIDGASELRIFWSIVLPLSKPALATVAIFTFQGAWQDFLRPLLYLQSERLYTLQLGLRQFEFAAGGAPAWNWMMAASLVVMLPVLIVFLVFQPYFMKGISITGTGDR</sequence>
<keyword evidence="3" id="KW-1003">Cell membrane</keyword>
<evidence type="ECO:0000256" key="5">
    <source>
        <dbReference type="ARBA" id="ARBA00022989"/>
    </source>
</evidence>
<keyword evidence="5 7" id="KW-1133">Transmembrane helix</keyword>
<dbReference type="Pfam" id="PF00528">
    <property type="entry name" value="BPD_transp_1"/>
    <property type="match status" value="1"/>
</dbReference>
<name>D7CT89_TRURR</name>
<dbReference type="PANTHER" id="PTHR43744">
    <property type="entry name" value="ABC TRANSPORTER PERMEASE PROTEIN MG189-RELATED-RELATED"/>
    <property type="match status" value="1"/>
</dbReference>
<dbReference type="CDD" id="cd06261">
    <property type="entry name" value="TM_PBP2"/>
    <property type="match status" value="1"/>
</dbReference>
<protein>
    <submittedName>
        <fullName evidence="9">Binding-protein-dependent transport systems inner membrane component</fullName>
    </submittedName>
</protein>